<evidence type="ECO:0000313" key="4">
    <source>
        <dbReference type="Proteomes" id="UP000373449"/>
    </source>
</evidence>
<sequence>MRKQWLWISIMGLLLTACESTTPPTSTLPPLPHSGPATEISGVEPRYEPYNPAP</sequence>
<reference evidence="3 4" key="1">
    <citation type="submission" date="2019-03" db="EMBL/GenBank/DDBJ databases">
        <authorList>
            <consortium name="Pathogen Informatics"/>
        </authorList>
    </citation>
    <scope>NUCLEOTIDE SEQUENCE [LARGE SCALE GENOMIC DNA]</scope>
    <source>
        <strain evidence="3 4">NCTC12282</strain>
    </source>
</reference>
<accession>A0A484ZNE9</accession>
<protein>
    <submittedName>
        <fullName evidence="3">Rare lipoprotein A</fullName>
    </submittedName>
</protein>
<proteinExistence type="predicted"/>
<feature type="signal peptide" evidence="2">
    <location>
        <begin position="1"/>
        <end position="19"/>
    </location>
</feature>
<evidence type="ECO:0000256" key="2">
    <source>
        <dbReference type="SAM" id="SignalP"/>
    </source>
</evidence>
<dbReference type="PROSITE" id="PS51257">
    <property type="entry name" value="PROKAR_LIPOPROTEIN"/>
    <property type="match status" value="1"/>
</dbReference>
<dbReference type="Proteomes" id="UP000373449">
    <property type="component" value="Unassembled WGS sequence"/>
</dbReference>
<feature type="region of interest" description="Disordered" evidence="1">
    <location>
        <begin position="21"/>
        <end position="54"/>
    </location>
</feature>
<evidence type="ECO:0000256" key="1">
    <source>
        <dbReference type="SAM" id="MobiDB-lite"/>
    </source>
</evidence>
<evidence type="ECO:0000313" key="3">
    <source>
        <dbReference type="EMBL" id="VFS49271.1"/>
    </source>
</evidence>
<keyword evidence="2" id="KW-0732">Signal</keyword>
<name>A0A484ZNE9_9GAMM</name>
<dbReference type="EMBL" id="CAADJA010000002">
    <property type="protein sequence ID" value="VFS49271.1"/>
    <property type="molecule type" value="Genomic_DNA"/>
</dbReference>
<gene>
    <name evidence="3" type="primary">rlpA_2</name>
    <name evidence="3" type="ORF">NCTC12282_03735</name>
</gene>
<feature type="chain" id="PRO_5019806297" evidence="2">
    <location>
        <begin position="20"/>
        <end position="54"/>
    </location>
</feature>
<dbReference type="AlphaFoldDB" id="A0A484ZNE9"/>
<organism evidence="3 4">
    <name type="scientific">Budvicia aquatica</name>
    <dbReference type="NCBI Taxonomy" id="82979"/>
    <lineage>
        <taxon>Bacteria</taxon>
        <taxon>Pseudomonadati</taxon>
        <taxon>Pseudomonadota</taxon>
        <taxon>Gammaproteobacteria</taxon>
        <taxon>Enterobacterales</taxon>
        <taxon>Budviciaceae</taxon>
        <taxon>Budvicia</taxon>
    </lineage>
</organism>
<keyword evidence="3" id="KW-0449">Lipoprotein</keyword>